<keyword evidence="1" id="KW-0472">Membrane</keyword>
<reference evidence="3 4" key="1">
    <citation type="journal article" date="2015" name="Genome Announc.">
        <title>Complete Genome Sequence of Spiroplasma litorale TN-1T (DSM 21781), a Bacterium Isolated from a Green-Eyed Horsefly (Tabanus nigrovittatus).</title>
        <authorList>
            <person name="Lo W.S."/>
            <person name="Lai Y.C."/>
            <person name="Lien Y.W."/>
            <person name="Wang T.H."/>
            <person name="Kuo C.H."/>
        </authorList>
    </citation>
    <scope>NUCLEOTIDE SEQUENCE [LARGE SCALE GENOMIC DNA]</scope>
    <source>
        <strain evidence="3 4">TN-1</strain>
    </source>
</reference>
<dbReference type="InterPro" id="IPR029058">
    <property type="entry name" value="AB_hydrolase_fold"/>
</dbReference>
<evidence type="ECO:0000313" key="3">
    <source>
        <dbReference type="EMBL" id="AKX34172.1"/>
    </source>
</evidence>
<sequence length="334" mass="39945">MEYKKHLKKLKKYHYNWFNITFVILLFPVVIFFSWICSKIFRFYLFNYKRSGFINNKIEINTYEELLYELDKHSVKDFDIRKDQIKEFNIGYTSNQISALMVRNNKSNKWIVGLHGFKRNKYYALRNIFHFYSQGYNIITFDAYAHGKTYGTKSDFGYTNAKVLDEVIKWTKLCFEVEEIGVFGVSMGASTSLLFANKYYKNNKVNWIIADCAFSEVIPQIRYFLKRALKLPWWLMSFNINKNFKKYTDVNLKDVNLLVKNDDINDLKILYIHGKEDDFVLYDNSIVLYYIKSSIEKEKISKIEIFDKAKHSGSLWKDINKYREDTTNFVKSNK</sequence>
<feature type="transmembrane region" description="Helical" evidence="1">
    <location>
        <begin position="20"/>
        <end position="41"/>
    </location>
</feature>
<dbReference type="STRING" id="216942.SLITO_v1c05240"/>
<keyword evidence="1" id="KW-1133">Transmembrane helix</keyword>
<protein>
    <submittedName>
        <fullName evidence="3">Hydrolase</fullName>
    </submittedName>
</protein>
<dbReference type="KEGG" id="sll:SLITO_v1c05240"/>
<keyword evidence="3" id="KW-0378">Hydrolase</keyword>
<proteinExistence type="predicted"/>
<dbReference type="PANTHER" id="PTHR43358">
    <property type="entry name" value="ALPHA/BETA-HYDROLASE"/>
    <property type="match status" value="1"/>
</dbReference>
<accession>A0A0K1W246</accession>
<dbReference type="InterPro" id="IPR052920">
    <property type="entry name" value="DNA-binding_regulatory"/>
</dbReference>
<evidence type="ECO:0000313" key="4">
    <source>
        <dbReference type="Proteomes" id="UP000067476"/>
    </source>
</evidence>
<evidence type="ECO:0000256" key="1">
    <source>
        <dbReference type="SAM" id="Phobius"/>
    </source>
</evidence>
<evidence type="ECO:0000259" key="2">
    <source>
        <dbReference type="Pfam" id="PF00561"/>
    </source>
</evidence>
<dbReference type="SUPFAM" id="SSF53474">
    <property type="entry name" value="alpha/beta-Hydrolases"/>
    <property type="match status" value="1"/>
</dbReference>
<dbReference type="PATRIC" id="fig|216942.3.peg.527"/>
<dbReference type="InterPro" id="IPR000073">
    <property type="entry name" value="AB_hydrolase_1"/>
</dbReference>
<organism evidence="3 4">
    <name type="scientific">Spiroplasma litorale</name>
    <dbReference type="NCBI Taxonomy" id="216942"/>
    <lineage>
        <taxon>Bacteria</taxon>
        <taxon>Bacillati</taxon>
        <taxon>Mycoplasmatota</taxon>
        <taxon>Mollicutes</taxon>
        <taxon>Entomoplasmatales</taxon>
        <taxon>Spiroplasmataceae</taxon>
        <taxon>Spiroplasma</taxon>
    </lineage>
</organism>
<dbReference type="Pfam" id="PF00561">
    <property type="entry name" value="Abhydrolase_1"/>
    <property type="match status" value="1"/>
</dbReference>
<dbReference type="GO" id="GO:0016787">
    <property type="term" value="F:hydrolase activity"/>
    <property type="evidence" value="ECO:0007669"/>
    <property type="project" value="UniProtKB-KW"/>
</dbReference>
<dbReference type="PANTHER" id="PTHR43358:SF4">
    <property type="entry name" value="ALPHA_BETA HYDROLASE FOLD-1 DOMAIN-CONTAINING PROTEIN"/>
    <property type="match status" value="1"/>
</dbReference>
<dbReference type="Gene3D" id="3.40.50.1820">
    <property type="entry name" value="alpha/beta hydrolase"/>
    <property type="match status" value="1"/>
</dbReference>
<dbReference type="RefSeq" id="WP_075058265.1">
    <property type="nucleotide sequence ID" value="NZ_CP012357.1"/>
</dbReference>
<keyword evidence="4" id="KW-1185">Reference proteome</keyword>
<dbReference type="OrthoDB" id="9776685at2"/>
<gene>
    <name evidence="3" type="ORF">SLITO_v1c05240</name>
</gene>
<name>A0A0K1W246_9MOLU</name>
<dbReference type="Proteomes" id="UP000067476">
    <property type="component" value="Chromosome"/>
</dbReference>
<keyword evidence="1" id="KW-0812">Transmembrane</keyword>
<feature type="domain" description="AB hydrolase-1" evidence="2">
    <location>
        <begin position="110"/>
        <end position="235"/>
    </location>
</feature>
<dbReference type="AlphaFoldDB" id="A0A0K1W246"/>
<dbReference type="EMBL" id="CP012357">
    <property type="protein sequence ID" value="AKX34172.1"/>
    <property type="molecule type" value="Genomic_DNA"/>
</dbReference>